<dbReference type="Proteomes" id="UP000503088">
    <property type="component" value="Chromosome"/>
</dbReference>
<dbReference type="CDD" id="cd00859">
    <property type="entry name" value="HisRS_anticodon"/>
    <property type="match status" value="1"/>
</dbReference>
<dbReference type="InterPro" id="IPR004516">
    <property type="entry name" value="HisRS/HisZ"/>
</dbReference>
<dbReference type="AlphaFoldDB" id="A0A7D3Y3Y0"/>
<dbReference type="NCBIfam" id="TIGR00442">
    <property type="entry name" value="hisS"/>
    <property type="match status" value="1"/>
</dbReference>
<dbReference type="PROSITE" id="PS50862">
    <property type="entry name" value="AA_TRNA_LIGASE_II"/>
    <property type="match status" value="1"/>
</dbReference>
<evidence type="ECO:0000256" key="10">
    <source>
        <dbReference type="ARBA" id="ARBA00047639"/>
    </source>
</evidence>
<dbReference type="PIRSF" id="PIRSF001549">
    <property type="entry name" value="His-tRNA_synth"/>
    <property type="match status" value="1"/>
</dbReference>
<evidence type="ECO:0000256" key="8">
    <source>
        <dbReference type="ARBA" id="ARBA00022917"/>
    </source>
</evidence>
<feature type="binding site" evidence="12">
    <location>
        <position position="132"/>
    </location>
    <ligand>
        <name>L-histidine</name>
        <dbReference type="ChEBI" id="CHEBI:57595"/>
    </ligand>
</feature>
<protein>
    <recommendedName>
        <fullName evidence="11">Histidine--tRNA ligase</fullName>
        <ecNumber evidence="11">6.1.1.21</ecNumber>
    </recommendedName>
    <alternativeName>
        <fullName evidence="11">Histidyl-tRNA synthetase</fullName>
        <shortName evidence="11">HisRS</shortName>
    </alternativeName>
</protein>
<dbReference type="GO" id="GO:0005524">
    <property type="term" value="F:ATP binding"/>
    <property type="evidence" value="ECO:0007669"/>
    <property type="project" value="UniProtKB-UniRule"/>
</dbReference>
<keyword evidence="7 11" id="KW-0067">ATP-binding</keyword>
<dbReference type="Gene3D" id="3.30.930.10">
    <property type="entry name" value="Bira Bifunctional Protein, Domain 2"/>
    <property type="match status" value="1"/>
</dbReference>
<feature type="binding site" evidence="12">
    <location>
        <begin position="87"/>
        <end position="89"/>
    </location>
    <ligand>
        <name>L-histidine</name>
        <dbReference type="ChEBI" id="CHEBI:57595"/>
    </ligand>
</feature>
<keyword evidence="15" id="KW-1185">Reference proteome</keyword>
<name>A0A7D3Y3Y0_9BACL</name>
<dbReference type="GO" id="GO:0004821">
    <property type="term" value="F:histidine-tRNA ligase activity"/>
    <property type="evidence" value="ECO:0007669"/>
    <property type="project" value="UniProtKB-UniRule"/>
</dbReference>
<dbReference type="PANTHER" id="PTHR43707">
    <property type="entry name" value="HISTIDYL-TRNA SYNTHETASE"/>
    <property type="match status" value="1"/>
</dbReference>
<evidence type="ECO:0000256" key="5">
    <source>
        <dbReference type="ARBA" id="ARBA00022598"/>
    </source>
</evidence>
<keyword evidence="8 11" id="KW-0648">Protein biosynthesis</keyword>
<dbReference type="CDD" id="cd00773">
    <property type="entry name" value="HisRS-like_core"/>
    <property type="match status" value="1"/>
</dbReference>
<sequence>MKGADGVSFRIPRGTVDIMPGEVETWQYIEEKVRDLCHRCHFSEVRTPIFEQTDLFRRGVGETTDIVEKEMYTFTDRGGRSLTLRPEGTASLVRSFVEKKMYGEPQPTKWYYIGPMYRYERPQAGRQRQFHQFGVEVFGTTDPGIDAEIIDLGVQFYTSLGLKNVHVELNSVGCHRCRPLYREKLVEFLAPKREELCKDCQSRLERNPMRILDCKNESCQQVTAKAPRMVEHLCEDCASHFEKVQEYLKLLGVEYRIDTRMVRGLDYYTQTAFEFTLDGQGGSLGGGGRYNGLVQEIGGPEVPGIGFGLGLERTVLALKEQQVDIPVQRGIDLFLIAWGEEPKRRGIPLLKEIRQAGFSAERDYLDRKFKGQMKAADRMKASYVAILGEDELKENRIAVKHLETGKQETIELNQLVAYMRQGRCK</sequence>
<dbReference type="InterPro" id="IPR041715">
    <property type="entry name" value="HisRS-like_core"/>
</dbReference>
<dbReference type="InterPro" id="IPR006195">
    <property type="entry name" value="aa-tRNA-synth_II"/>
</dbReference>
<organism evidence="14 15">
    <name type="scientific">Kroppenstedtia pulmonis</name>
    <dbReference type="NCBI Taxonomy" id="1380685"/>
    <lineage>
        <taxon>Bacteria</taxon>
        <taxon>Bacillati</taxon>
        <taxon>Bacillota</taxon>
        <taxon>Bacilli</taxon>
        <taxon>Bacillales</taxon>
        <taxon>Thermoactinomycetaceae</taxon>
        <taxon>Kroppenstedtia</taxon>
    </lineage>
</organism>
<dbReference type="Pfam" id="PF13393">
    <property type="entry name" value="tRNA-synt_His"/>
    <property type="match status" value="1"/>
</dbReference>
<dbReference type="FunFam" id="3.30.930.10:FF:000005">
    <property type="entry name" value="Histidine--tRNA ligase"/>
    <property type="match status" value="1"/>
</dbReference>
<comment type="subcellular location">
    <subcellularLocation>
        <location evidence="1 11">Cytoplasm</location>
    </subcellularLocation>
</comment>
<comment type="similarity">
    <text evidence="2 11">Belongs to the class-II aminoacyl-tRNA synthetase family.</text>
</comment>
<dbReference type="InterPro" id="IPR015807">
    <property type="entry name" value="His-tRNA-ligase"/>
</dbReference>
<dbReference type="SUPFAM" id="SSF55681">
    <property type="entry name" value="Class II aaRS and biotin synthetases"/>
    <property type="match status" value="1"/>
</dbReference>
<dbReference type="SUPFAM" id="SSF52954">
    <property type="entry name" value="Class II aaRS ABD-related"/>
    <property type="match status" value="1"/>
</dbReference>
<evidence type="ECO:0000256" key="2">
    <source>
        <dbReference type="ARBA" id="ARBA00008226"/>
    </source>
</evidence>
<feature type="binding site" evidence="12">
    <location>
        <position position="136"/>
    </location>
    <ligand>
        <name>L-histidine</name>
        <dbReference type="ChEBI" id="CHEBI:57595"/>
    </ligand>
</feature>
<reference evidence="14 15" key="1">
    <citation type="submission" date="2020-01" db="EMBL/GenBank/DDBJ databases">
        <authorList>
            <person name="Gulvik C.A."/>
            <person name="Batra D.G."/>
        </authorList>
    </citation>
    <scope>NUCLEOTIDE SEQUENCE [LARGE SCALE GENOMIC DNA]</scope>
    <source>
        <strain evidence="14 15">W9323</strain>
    </source>
</reference>
<evidence type="ECO:0000259" key="13">
    <source>
        <dbReference type="PROSITE" id="PS50862"/>
    </source>
</evidence>
<keyword evidence="6 11" id="KW-0547">Nucleotide-binding</keyword>
<dbReference type="InterPro" id="IPR004154">
    <property type="entry name" value="Anticodon-bd"/>
</dbReference>
<gene>
    <name evidence="11" type="primary">hisS</name>
    <name evidence="14" type="ORF">GXN76_11845</name>
</gene>
<evidence type="ECO:0000256" key="1">
    <source>
        <dbReference type="ARBA" id="ARBA00004496"/>
    </source>
</evidence>
<keyword evidence="9 11" id="KW-0030">Aminoacyl-tRNA synthetase</keyword>
<dbReference type="InterPro" id="IPR033656">
    <property type="entry name" value="HisRS_anticodon"/>
</dbReference>
<proteinExistence type="inferred from homology"/>
<dbReference type="PANTHER" id="PTHR43707:SF1">
    <property type="entry name" value="HISTIDINE--TRNA LIGASE, MITOCHONDRIAL-RELATED"/>
    <property type="match status" value="1"/>
</dbReference>
<accession>A0A7D3Y3Y0</accession>
<dbReference type="GO" id="GO:0016740">
    <property type="term" value="F:transferase activity"/>
    <property type="evidence" value="ECO:0007669"/>
    <property type="project" value="UniProtKB-ARBA"/>
</dbReference>
<comment type="subunit">
    <text evidence="3 11">Homodimer.</text>
</comment>
<evidence type="ECO:0000256" key="12">
    <source>
        <dbReference type="PIRSR" id="PIRSR001549-1"/>
    </source>
</evidence>
<evidence type="ECO:0000256" key="4">
    <source>
        <dbReference type="ARBA" id="ARBA00022490"/>
    </source>
</evidence>
<dbReference type="GO" id="GO:0140096">
    <property type="term" value="F:catalytic activity, acting on a protein"/>
    <property type="evidence" value="ECO:0007669"/>
    <property type="project" value="UniProtKB-ARBA"/>
</dbReference>
<dbReference type="InterPro" id="IPR036621">
    <property type="entry name" value="Anticodon-bd_dom_sf"/>
</dbReference>
<evidence type="ECO:0000256" key="9">
    <source>
        <dbReference type="ARBA" id="ARBA00023146"/>
    </source>
</evidence>
<dbReference type="EMBL" id="CP048104">
    <property type="protein sequence ID" value="QKG86043.1"/>
    <property type="molecule type" value="Genomic_DNA"/>
</dbReference>
<dbReference type="GO" id="GO:0006427">
    <property type="term" value="P:histidyl-tRNA aminoacylation"/>
    <property type="evidence" value="ECO:0007669"/>
    <property type="project" value="UniProtKB-UniRule"/>
</dbReference>
<evidence type="ECO:0000256" key="11">
    <source>
        <dbReference type="HAMAP-Rule" id="MF_00127"/>
    </source>
</evidence>
<dbReference type="GO" id="GO:0005737">
    <property type="term" value="C:cytoplasm"/>
    <property type="evidence" value="ECO:0007669"/>
    <property type="project" value="UniProtKB-SubCell"/>
</dbReference>
<dbReference type="Pfam" id="PF03129">
    <property type="entry name" value="HGTP_anticodon"/>
    <property type="match status" value="1"/>
</dbReference>
<feature type="binding site" evidence="12">
    <location>
        <begin position="267"/>
        <end position="268"/>
    </location>
    <ligand>
        <name>L-histidine</name>
        <dbReference type="ChEBI" id="CHEBI:57595"/>
    </ligand>
</feature>
<feature type="binding site" evidence="12">
    <location>
        <position position="118"/>
    </location>
    <ligand>
        <name>L-histidine</name>
        <dbReference type="ChEBI" id="CHEBI:57595"/>
    </ligand>
</feature>
<dbReference type="HAMAP" id="MF_00127">
    <property type="entry name" value="His_tRNA_synth"/>
    <property type="match status" value="1"/>
</dbReference>
<evidence type="ECO:0000313" key="15">
    <source>
        <dbReference type="Proteomes" id="UP000503088"/>
    </source>
</evidence>
<evidence type="ECO:0000256" key="7">
    <source>
        <dbReference type="ARBA" id="ARBA00022840"/>
    </source>
</evidence>
<dbReference type="KEGG" id="kpul:GXN76_11845"/>
<comment type="catalytic activity">
    <reaction evidence="10 11">
        <text>tRNA(His) + L-histidine + ATP = L-histidyl-tRNA(His) + AMP + diphosphate + H(+)</text>
        <dbReference type="Rhea" id="RHEA:17313"/>
        <dbReference type="Rhea" id="RHEA-COMP:9665"/>
        <dbReference type="Rhea" id="RHEA-COMP:9689"/>
        <dbReference type="ChEBI" id="CHEBI:15378"/>
        <dbReference type="ChEBI" id="CHEBI:30616"/>
        <dbReference type="ChEBI" id="CHEBI:33019"/>
        <dbReference type="ChEBI" id="CHEBI:57595"/>
        <dbReference type="ChEBI" id="CHEBI:78442"/>
        <dbReference type="ChEBI" id="CHEBI:78527"/>
        <dbReference type="ChEBI" id="CHEBI:456215"/>
        <dbReference type="EC" id="6.1.1.21"/>
    </reaction>
</comment>
<feature type="domain" description="Aminoacyl-transfer RNA synthetases class-II family profile" evidence="13">
    <location>
        <begin position="13"/>
        <end position="326"/>
    </location>
</feature>
<keyword evidence="5 11" id="KW-0436">Ligase</keyword>
<dbReference type="Gene3D" id="3.40.50.800">
    <property type="entry name" value="Anticodon-binding domain"/>
    <property type="match status" value="1"/>
</dbReference>
<evidence type="ECO:0000313" key="14">
    <source>
        <dbReference type="EMBL" id="QKG86043.1"/>
    </source>
</evidence>
<keyword evidence="4 11" id="KW-0963">Cytoplasm</keyword>
<dbReference type="InterPro" id="IPR045864">
    <property type="entry name" value="aa-tRNA-synth_II/BPL/LPL"/>
</dbReference>
<evidence type="ECO:0000256" key="3">
    <source>
        <dbReference type="ARBA" id="ARBA00011738"/>
    </source>
</evidence>
<dbReference type="EC" id="6.1.1.21" evidence="11"/>
<evidence type="ECO:0000256" key="6">
    <source>
        <dbReference type="ARBA" id="ARBA00022741"/>
    </source>
</evidence>
<feature type="binding site" evidence="12">
    <location>
        <position position="263"/>
    </location>
    <ligand>
        <name>L-histidine</name>
        <dbReference type="ChEBI" id="CHEBI:57595"/>
    </ligand>
</feature>